<proteinExistence type="predicted"/>
<gene>
    <name evidence="2" type="primary">LOC111006494</name>
</gene>
<evidence type="ECO:0000313" key="2">
    <source>
        <dbReference type="RefSeq" id="XP_022134160.1"/>
    </source>
</evidence>
<dbReference type="GeneID" id="111006494"/>
<reference evidence="2" key="1">
    <citation type="submission" date="2025-08" db="UniProtKB">
        <authorList>
            <consortium name="RefSeq"/>
        </authorList>
    </citation>
    <scope>IDENTIFICATION</scope>
    <source>
        <strain evidence="2">OHB3-1</strain>
    </source>
</reference>
<dbReference type="AlphaFoldDB" id="A0A6J1BXC0"/>
<evidence type="ECO:0000313" key="1">
    <source>
        <dbReference type="Proteomes" id="UP000504603"/>
    </source>
</evidence>
<dbReference type="Proteomes" id="UP000504603">
    <property type="component" value="Unplaced"/>
</dbReference>
<dbReference type="RefSeq" id="XP_022134160.1">
    <property type="nucleotide sequence ID" value="XM_022278468.1"/>
</dbReference>
<accession>A0A6J1BXC0</accession>
<name>A0A6J1BXC0_MOMCH</name>
<keyword evidence="1" id="KW-1185">Reference proteome</keyword>
<organism evidence="1 2">
    <name type="scientific">Momordica charantia</name>
    <name type="common">Bitter gourd</name>
    <name type="synonym">Balsam pear</name>
    <dbReference type="NCBI Taxonomy" id="3673"/>
    <lineage>
        <taxon>Eukaryota</taxon>
        <taxon>Viridiplantae</taxon>
        <taxon>Streptophyta</taxon>
        <taxon>Embryophyta</taxon>
        <taxon>Tracheophyta</taxon>
        <taxon>Spermatophyta</taxon>
        <taxon>Magnoliopsida</taxon>
        <taxon>eudicotyledons</taxon>
        <taxon>Gunneridae</taxon>
        <taxon>Pentapetalae</taxon>
        <taxon>rosids</taxon>
        <taxon>fabids</taxon>
        <taxon>Cucurbitales</taxon>
        <taxon>Cucurbitaceae</taxon>
        <taxon>Momordiceae</taxon>
        <taxon>Momordica</taxon>
    </lineage>
</organism>
<sequence>MLRVAWIMESHCHFFCVTFERNNTREQFWVAGELNKSREEKGFGRKNREEIYENGRRDCEKRQMQSVLYIIELEARRLRDEIAWGTRTDYKELPGENEVGFLFLYNSIEIPSIEDEDSKLCVRSFRQQGWRSKSSFSQW</sequence>
<protein>
    <submittedName>
        <fullName evidence="2">Uncharacterized protein LOC111006494 isoform X1</fullName>
    </submittedName>
</protein>
<dbReference type="KEGG" id="mcha:111006494"/>